<sequence length="74" mass="8388">MAKQRIKGIFKTEHGGESVDKEAMILSHINEIDEKLNHLTRRGHVEGWTSYTELQKAKSIALLALATLKDKETK</sequence>
<reference evidence="1 2" key="1">
    <citation type="submission" date="2023-03" db="EMBL/GenBank/DDBJ databases">
        <title>Bacillus Genome Sequencing.</title>
        <authorList>
            <person name="Dunlap C."/>
        </authorList>
    </citation>
    <scope>NUCLEOTIDE SEQUENCE [LARGE SCALE GENOMIC DNA]</scope>
    <source>
        <strain evidence="1 2">NRS-38</strain>
    </source>
</reference>
<gene>
    <name evidence="1" type="ORF">P9850_12750</name>
</gene>
<comment type="caution">
    <text evidence="1">The sequence shown here is derived from an EMBL/GenBank/DDBJ whole genome shotgun (WGS) entry which is preliminary data.</text>
</comment>
<dbReference type="EMBL" id="JARTLI010000029">
    <property type="protein sequence ID" value="MED5052684.1"/>
    <property type="molecule type" value="Genomic_DNA"/>
</dbReference>
<accession>A0ABD5IYH8</accession>
<organism evidence="1 2">
    <name type="scientific">Anoxybacteroides rupiense</name>
    <dbReference type="NCBI Taxonomy" id="311460"/>
    <lineage>
        <taxon>Bacteria</taxon>
        <taxon>Bacillati</taxon>
        <taxon>Bacillota</taxon>
        <taxon>Bacilli</taxon>
        <taxon>Bacillales</taxon>
        <taxon>Anoxybacillaceae</taxon>
        <taxon>Anoxybacteroides</taxon>
    </lineage>
</organism>
<dbReference type="Proteomes" id="UP001339962">
    <property type="component" value="Unassembled WGS sequence"/>
</dbReference>
<evidence type="ECO:0000313" key="1">
    <source>
        <dbReference type="EMBL" id="MED5052684.1"/>
    </source>
</evidence>
<proteinExistence type="predicted"/>
<protein>
    <submittedName>
        <fullName evidence="1">Uncharacterized protein</fullName>
    </submittedName>
</protein>
<dbReference type="RefSeq" id="WP_328218934.1">
    <property type="nucleotide sequence ID" value="NZ_JARTLI010000029.1"/>
</dbReference>
<evidence type="ECO:0000313" key="2">
    <source>
        <dbReference type="Proteomes" id="UP001339962"/>
    </source>
</evidence>
<name>A0ABD5IYH8_9BACL</name>
<dbReference type="AlphaFoldDB" id="A0ABD5IYH8"/>